<dbReference type="Pfam" id="PF00149">
    <property type="entry name" value="Metallophos"/>
    <property type="match status" value="1"/>
</dbReference>
<dbReference type="InterPro" id="IPR029052">
    <property type="entry name" value="Metallo-depent_PP-like"/>
</dbReference>
<feature type="domain" description="Calcineurin-like phosphoesterase" evidence="2">
    <location>
        <begin position="60"/>
        <end position="288"/>
    </location>
</feature>
<protein>
    <submittedName>
        <fullName evidence="3">Metallophosphoesterase</fullName>
    </submittedName>
</protein>
<feature type="chain" id="PRO_5038601330" evidence="1">
    <location>
        <begin position="21"/>
        <end position="318"/>
    </location>
</feature>
<reference evidence="3" key="2">
    <citation type="journal article" date="2021" name="PeerJ">
        <title>Extensive microbial diversity within the chicken gut microbiome revealed by metagenomics and culture.</title>
        <authorList>
            <person name="Gilroy R."/>
            <person name="Ravi A."/>
            <person name="Getino M."/>
            <person name="Pursley I."/>
            <person name="Horton D.L."/>
            <person name="Alikhan N.F."/>
            <person name="Baker D."/>
            <person name="Gharbi K."/>
            <person name="Hall N."/>
            <person name="Watson M."/>
            <person name="Adriaenssens E.M."/>
            <person name="Foster-Nyarko E."/>
            <person name="Jarju S."/>
            <person name="Secka A."/>
            <person name="Antonio M."/>
            <person name="Oren A."/>
            <person name="Chaudhuri R.R."/>
            <person name="La Ragione R."/>
            <person name="Hildebrand F."/>
            <person name="Pallen M.J."/>
        </authorList>
    </citation>
    <scope>NUCLEOTIDE SEQUENCE</scope>
    <source>
        <strain evidence="3">ChiSjej3B21-11622</strain>
    </source>
</reference>
<evidence type="ECO:0000259" key="2">
    <source>
        <dbReference type="Pfam" id="PF00149"/>
    </source>
</evidence>
<feature type="signal peptide" evidence="1">
    <location>
        <begin position="1"/>
        <end position="20"/>
    </location>
</feature>
<dbReference type="PANTHER" id="PTHR31302:SF0">
    <property type="entry name" value="TRANSMEMBRANE PROTEIN WITH METALLOPHOSPHOESTERASE DOMAIN"/>
    <property type="match status" value="1"/>
</dbReference>
<accession>A0A9D0ZYE1</accession>
<dbReference type="AlphaFoldDB" id="A0A9D0ZYE1"/>
<dbReference type="EMBL" id="DVFT01000217">
    <property type="protein sequence ID" value="HIQ97816.1"/>
    <property type="molecule type" value="Genomic_DNA"/>
</dbReference>
<organism evidence="3 4">
    <name type="scientific">Candidatus Limivivens merdigallinarum</name>
    <dbReference type="NCBI Taxonomy" id="2840859"/>
    <lineage>
        <taxon>Bacteria</taxon>
        <taxon>Bacillati</taxon>
        <taxon>Bacillota</taxon>
        <taxon>Clostridia</taxon>
        <taxon>Lachnospirales</taxon>
        <taxon>Lachnospiraceae</taxon>
        <taxon>Lachnospiraceae incertae sedis</taxon>
        <taxon>Candidatus Limivivens</taxon>
    </lineage>
</organism>
<evidence type="ECO:0000313" key="4">
    <source>
        <dbReference type="Proteomes" id="UP000886886"/>
    </source>
</evidence>
<proteinExistence type="predicted"/>
<dbReference type="PROSITE" id="PS51257">
    <property type="entry name" value="PROKAR_LIPOPROTEIN"/>
    <property type="match status" value="1"/>
</dbReference>
<dbReference type="PANTHER" id="PTHR31302">
    <property type="entry name" value="TRANSMEMBRANE PROTEIN WITH METALLOPHOSPHOESTERASE DOMAIN-RELATED"/>
    <property type="match status" value="1"/>
</dbReference>
<feature type="non-terminal residue" evidence="3">
    <location>
        <position position="318"/>
    </location>
</feature>
<sequence>MKRNISFAVLLLGLCMMLSACRSQTKMAGEESLSDSQKEACTLEEDRKTIRIPGIKDSYRLLVINDLHIVETETEREIPKETKDEIQARYESFADTSGVASREQWEWLSDQIQDYGPDAVVLAGDLVDFYSPENLETLKDGLDKIEVPVIYTRADHDYGTWYIEEDRKTVKKQEAAICDNSRVILQEFPDFLIVGINNSTSQMTKAGLRALKKIWEKEKPVILITHVPLDSLTDRGLYEESKKLWGDRALLWGKDCYYEPNETTQKYLDMVLGEDSPVVAVISGHLHFPYTIQLNDRITEYVFDASYKGKLGILTVSG</sequence>
<evidence type="ECO:0000313" key="3">
    <source>
        <dbReference type="EMBL" id="HIQ97816.1"/>
    </source>
</evidence>
<name>A0A9D0ZYE1_9FIRM</name>
<dbReference type="InterPro" id="IPR051158">
    <property type="entry name" value="Metallophosphoesterase_sf"/>
</dbReference>
<gene>
    <name evidence="3" type="ORF">IAB26_14805</name>
</gene>
<comment type="caution">
    <text evidence="3">The sequence shown here is derived from an EMBL/GenBank/DDBJ whole genome shotgun (WGS) entry which is preliminary data.</text>
</comment>
<dbReference type="SUPFAM" id="SSF56300">
    <property type="entry name" value="Metallo-dependent phosphatases"/>
    <property type="match status" value="1"/>
</dbReference>
<dbReference type="Proteomes" id="UP000886886">
    <property type="component" value="Unassembled WGS sequence"/>
</dbReference>
<reference evidence="3" key="1">
    <citation type="submission" date="2020-10" db="EMBL/GenBank/DDBJ databases">
        <authorList>
            <person name="Gilroy R."/>
        </authorList>
    </citation>
    <scope>NUCLEOTIDE SEQUENCE</scope>
    <source>
        <strain evidence="3">ChiSjej3B21-11622</strain>
    </source>
</reference>
<dbReference type="Gene3D" id="3.60.21.10">
    <property type="match status" value="1"/>
</dbReference>
<dbReference type="GO" id="GO:0016787">
    <property type="term" value="F:hydrolase activity"/>
    <property type="evidence" value="ECO:0007669"/>
    <property type="project" value="InterPro"/>
</dbReference>
<evidence type="ECO:0000256" key="1">
    <source>
        <dbReference type="SAM" id="SignalP"/>
    </source>
</evidence>
<dbReference type="InterPro" id="IPR004843">
    <property type="entry name" value="Calcineurin-like_PHP"/>
</dbReference>
<keyword evidence="1" id="KW-0732">Signal</keyword>